<proteinExistence type="predicted"/>
<dbReference type="OrthoDB" id="120976at2759"/>
<dbReference type="EnsemblMetazoa" id="CapteT228081">
    <property type="protein sequence ID" value="CapteP228081"/>
    <property type="gene ID" value="CapteG228081"/>
</dbReference>
<gene>
    <name evidence="2" type="ORF">CAPTEDRAFT_228081</name>
</gene>
<keyword evidence="4" id="KW-1185">Reference proteome</keyword>
<reference evidence="4" key="1">
    <citation type="submission" date="2012-12" db="EMBL/GenBank/DDBJ databases">
        <authorList>
            <person name="Hellsten U."/>
            <person name="Grimwood J."/>
            <person name="Chapman J.A."/>
            <person name="Shapiro H."/>
            <person name="Aerts A."/>
            <person name="Otillar R.P."/>
            <person name="Terry A.Y."/>
            <person name="Boore J.L."/>
            <person name="Simakov O."/>
            <person name="Marletaz F."/>
            <person name="Cho S.-J."/>
            <person name="Edsinger-Gonzales E."/>
            <person name="Havlak P."/>
            <person name="Kuo D.-H."/>
            <person name="Larsson T."/>
            <person name="Lv J."/>
            <person name="Arendt D."/>
            <person name="Savage R."/>
            <person name="Osoegawa K."/>
            <person name="de Jong P."/>
            <person name="Lindberg D.R."/>
            <person name="Seaver E.C."/>
            <person name="Weisblat D.A."/>
            <person name="Putnam N.H."/>
            <person name="Grigoriev I.V."/>
            <person name="Rokhsar D.S."/>
        </authorList>
    </citation>
    <scope>NUCLEOTIDE SEQUENCE</scope>
    <source>
        <strain evidence="4">I ESC-2004</strain>
    </source>
</reference>
<evidence type="ECO:0000256" key="1">
    <source>
        <dbReference type="ARBA" id="ARBA00022737"/>
    </source>
</evidence>
<evidence type="ECO:0000313" key="4">
    <source>
        <dbReference type="Proteomes" id="UP000014760"/>
    </source>
</evidence>
<accession>R7UR29</accession>
<sequence length="565" mass="63587">MANRYIALETIDYSSLQLSRSKQKETAPSAGAPHNPTSLLQFCCRCVCKLSSDAVAEVVNSIPVHLAPILLKQAVLASQASSVASIIANWPLQVLRFKEILDSSQQHVFEEEMALDLVVFKGITGRTPRCRLRLMDLRGYQLSGCGNLAVMLVNSSLWLDWNFAKLVVQMWPLLSLKKSQRNAKYLSGMVLKEAGLKKDTKLANEIIPKIIDELLSNDMAKHPSFSISIPKGEKVCIRIERLEFSTQNTFFMDYLITNCLRSITPINVTVSNIIIRSDLNIGDGILDSLAPFIVFRGHDPECLEGIWLENLEDNVFFITSQDLQVFSQLKGFAVPNCNVMLQAGRTRRRTSVRRLFTQTLSSFSHLVRLDLSQNCFAGCLPEILDALFLPLEYLCLRECDLLDSDMQYLSTSRHASSIKQLNVSKICGLFPEDSFAVETGILVRCLQKFTAIQVLHMQQNQITDPKIIQVCSAIRSHWPELKALNISDNIFSSESALHIVEASVERPTMQNLKIPYSHNLFEAINLMENGRQQFSRRVAAILDRNRRSDINVEVFSVAYAVLANI</sequence>
<evidence type="ECO:0000313" key="2">
    <source>
        <dbReference type="EMBL" id="ELU08994.1"/>
    </source>
</evidence>
<dbReference type="OMA" id="TRACANI"/>
<dbReference type="InterPro" id="IPR032675">
    <property type="entry name" value="LRR_dom_sf"/>
</dbReference>
<evidence type="ECO:0008006" key="5">
    <source>
        <dbReference type="Google" id="ProtNLM"/>
    </source>
</evidence>
<organism evidence="2">
    <name type="scientific">Capitella teleta</name>
    <name type="common">Polychaete worm</name>
    <dbReference type="NCBI Taxonomy" id="283909"/>
    <lineage>
        <taxon>Eukaryota</taxon>
        <taxon>Metazoa</taxon>
        <taxon>Spiralia</taxon>
        <taxon>Lophotrochozoa</taxon>
        <taxon>Annelida</taxon>
        <taxon>Polychaeta</taxon>
        <taxon>Sedentaria</taxon>
        <taxon>Scolecida</taxon>
        <taxon>Capitellidae</taxon>
        <taxon>Capitella</taxon>
    </lineage>
</organism>
<dbReference type="AlphaFoldDB" id="R7UR29"/>
<reference evidence="3" key="3">
    <citation type="submission" date="2015-06" db="UniProtKB">
        <authorList>
            <consortium name="EnsemblMetazoa"/>
        </authorList>
    </citation>
    <scope>IDENTIFICATION</scope>
</reference>
<dbReference type="PANTHER" id="PTHR14224">
    <property type="entry name" value="SIMILAR TO PREFERENTIALLY EXPRESSED ANTIGEN IN MELANOMA-LIKE 3"/>
    <property type="match status" value="1"/>
</dbReference>
<dbReference type="GO" id="GO:0005737">
    <property type="term" value="C:cytoplasm"/>
    <property type="evidence" value="ECO:0007669"/>
    <property type="project" value="TreeGrafter"/>
</dbReference>
<dbReference type="Gene3D" id="3.80.10.10">
    <property type="entry name" value="Ribonuclease Inhibitor"/>
    <property type="match status" value="1"/>
</dbReference>
<dbReference type="EMBL" id="AMQN01006555">
    <property type="status" value="NOT_ANNOTATED_CDS"/>
    <property type="molecule type" value="Genomic_DNA"/>
</dbReference>
<dbReference type="HOGENOM" id="CLU_466349_0_0_1"/>
<name>R7UR29_CAPTE</name>
<dbReference type="STRING" id="283909.R7UR29"/>
<protein>
    <recommendedName>
        <fullName evidence="5">Leucine-rich repeat-containing protein 14</fullName>
    </recommendedName>
</protein>
<reference evidence="2 4" key="2">
    <citation type="journal article" date="2013" name="Nature">
        <title>Insights into bilaterian evolution from three spiralian genomes.</title>
        <authorList>
            <person name="Simakov O."/>
            <person name="Marletaz F."/>
            <person name="Cho S.J."/>
            <person name="Edsinger-Gonzales E."/>
            <person name="Havlak P."/>
            <person name="Hellsten U."/>
            <person name="Kuo D.H."/>
            <person name="Larsson T."/>
            <person name="Lv J."/>
            <person name="Arendt D."/>
            <person name="Savage R."/>
            <person name="Osoegawa K."/>
            <person name="de Jong P."/>
            <person name="Grimwood J."/>
            <person name="Chapman J.A."/>
            <person name="Shapiro H."/>
            <person name="Aerts A."/>
            <person name="Otillar R.P."/>
            <person name="Terry A.Y."/>
            <person name="Boore J.L."/>
            <person name="Grigoriev I.V."/>
            <person name="Lindberg D.R."/>
            <person name="Seaver E.C."/>
            <person name="Weisblat D.A."/>
            <person name="Putnam N.H."/>
            <person name="Rokhsar D.S."/>
        </authorList>
    </citation>
    <scope>NUCLEOTIDE SEQUENCE</scope>
    <source>
        <strain evidence="2 4">I ESC-2004</strain>
    </source>
</reference>
<dbReference type="Proteomes" id="UP000014760">
    <property type="component" value="Unassembled WGS sequence"/>
</dbReference>
<dbReference type="EMBL" id="KB298648">
    <property type="protein sequence ID" value="ELU08994.1"/>
    <property type="molecule type" value="Genomic_DNA"/>
</dbReference>
<keyword evidence="1" id="KW-0677">Repeat</keyword>
<dbReference type="InterPro" id="IPR050694">
    <property type="entry name" value="LRRC14/PRAME"/>
</dbReference>
<dbReference type="SUPFAM" id="SSF52047">
    <property type="entry name" value="RNI-like"/>
    <property type="match status" value="1"/>
</dbReference>
<evidence type="ECO:0000313" key="3">
    <source>
        <dbReference type="EnsemblMetazoa" id="CapteP228081"/>
    </source>
</evidence>
<dbReference type="PANTHER" id="PTHR14224:SF37">
    <property type="entry name" value="LEUCINE-RICH REPEAT-CONTAINING PROTEIN 14"/>
    <property type="match status" value="1"/>
</dbReference>